<dbReference type="GO" id="GO:0050832">
    <property type="term" value="P:defense response to fungus"/>
    <property type="evidence" value="ECO:0007669"/>
    <property type="project" value="UniProtKB-ARBA"/>
</dbReference>
<dbReference type="InterPro" id="IPR032675">
    <property type="entry name" value="LRR_dom_sf"/>
</dbReference>
<protein>
    <recommendedName>
        <fullName evidence="14">Leucine-rich repeat-containing N-terminal plant-type domain-containing protein</fullName>
    </recommendedName>
</protein>
<dbReference type="FunFam" id="3.80.10.10:FF:000095">
    <property type="entry name" value="LRR receptor-like serine/threonine-protein kinase GSO1"/>
    <property type="match status" value="1"/>
</dbReference>
<sequence length="1028" mass="114024">MWLKKVFLIFATLFYRFSLVGGCYEGERAALMIFKSLLTDPSSRLSSWKGDNCCNWKGIKCSSSGHVVLVNLRNPHPNEVIINVNKEVVPSSNNTSDFSLKGTISPLLFTLDHIQHLDLSFNNFMLSKLPVEISNLTKLTYLNLSNSMFQDSITTQFSNLTSLRSLDLSCANLVPDSSSITVSLTLPPKLDSGSQLSFISYGYLSSPNLRWLEGLRNLRYLVMTGVDLSKASESFHWAKPVSSLSNLILLQLSNCNISGRIPTGQLLNLSSLSILDMSSNILTSTISDMLPNLTTLSVLDFTGNDLDGHIPYLPQLEQLYVSSNPAMTIDLVSMFSASWSKLTFLDISFTHVGGTLPPSLSNSTSLTFFQADECSIQGSIPSSVTKLKKLRTLRLNYNNITGQLPVSMSSLISLRYLSLIQNGLRGYIPTSICQILSLEYLIIEWNELTGSLPSCILQLPKLSYLSVQNNDLNGNMPLSLIQKSKLDMISFGINELSVENDVQYQPILQTFQPAILEFTSCNMRGEIPEFFSNLMSLVVLLLANNSLSGAIPYWLFNLPALSVLDLSLNNFEGVIPPSIQMKSSLFPSTVNLARNKLEGPIPTQLENVNVIDLSLNNFVGSIPSQIGEIPAIRSITLSGNKIHGPIPESLCQSTNVLQVLDLSNNSLSGTIPHSLGNCKSLIYLSLGQNMLTGSVPEELERITSLRYLDLNGNEFEGSFPTVIEKFQELEILNLAGNRFKGRIPKFIGDLHHLRILVLASNSFNESIPEGVMKLENLQFISLSRNKLSGTIPENFEGLKKMTKTQNQTTILGYYYSLKFTGAQLEIVTKGQARFHVSVYSYNTGFDVSSNALSGKIPEKIGLLNGIPFLNLSHNNLTGLIPQTMGEMISLQSLDLCYNHFTGEIPVTLTLLNFLAYLNLSYNNLSGRIPTNPQFDTLYQDGTAYIGNKYLCGTPDGMNCRKNYRPSTNETKENRYVQENVLFVLVIFSGFATGISGVFLLLYLIDDNWRNRYWRAVDKIVSKIVNCKL</sequence>
<comment type="subcellular location">
    <subcellularLocation>
        <location evidence="1">Cell membrane</location>
        <topology evidence="1">Single-pass type I membrane protein</topology>
    </subcellularLocation>
</comment>
<evidence type="ECO:0000256" key="3">
    <source>
        <dbReference type="ARBA" id="ARBA00022475"/>
    </source>
</evidence>
<comment type="caution">
    <text evidence="15">The sequence shown here is derived from an EMBL/GenBank/DDBJ whole genome shotgun (WGS) entry which is preliminary data.</text>
</comment>
<keyword evidence="16" id="KW-1185">Reference proteome</keyword>
<dbReference type="SMR" id="A0A1U8H0R1"/>
<keyword evidence="11" id="KW-0325">Glycoprotein</keyword>
<organism evidence="15 16">
    <name type="scientific">Capsicum annuum</name>
    <name type="common">Capsicum pepper</name>
    <dbReference type="NCBI Taxonomy" id="4072"/>
    <lineage>
        <taxon>Eukaryota</taxon>
        <taxon>Viridiplantae</taxon>
        <taxon>Streptophyta</taxon>
        <taxon>Embryophyta</taxon>
        <taxon>Tracheophyta</taxon>
        <taxon>Spermatophyta</taxon>
        <taxon>Magnoliopsida</taxon>
        <taxon>eudicotyledons</taxon>
        <taxon>Gunneridae</taxon>
        <taxon>Pentapetalae</taxon>
        <taxon>asterids</taxon>
        <taxon>lamiids</taxon>
        <taxon>Solanales</taxon>
        <taxon>Solanaceae</taxon>
        <taxon>Solanoideae</taxon>
        <taxon>Capsiceae</taxon>
        <taxon>Capsicum</taxon>
    </lineage>
</organism>
<keyword evidence="9 12" id="KW-0472">Membrane</keyword>
<evidence type="ECO:0000256" key="13">
    <source>
        <dbReference type="SAM" id="SignalP"/>
    </source>
</evidence>
<dbReference type="Gramene" id="PHT82441">
    <property type="protein sequence ID" value="PHT82441"/>
    <property type="gene ID" value="T459_15456"/>
</dbReference>
<dbReference type="PANTHER" id="PTHR48063">
    <property type="entry name" value="LRR RECEPTOR-LIKE KINASE"/>
    <property type="match status" value="1"/>
</dbReference>
<evidence type="ECO:0000256" key="4">
    <source>
        <dbReference type="ARBA" id="ARBA00022614"/>
    </source>
</evidence>
<dbReference type="EMBL" id="AYRZ02000005">
    <property type="protein sequence ID" value="PHT82441.1"/>
    <property type="molecule type" value="Genomic_DNA"/>
</dbReference>
<dbReference type="Pfam" id="PF00560">
    <property type="entry name" value="LRR_1"/>
    <property type="match status" value="4"/>
</dbReference>
<evidence type="ECO:0000256" key="10">
    <source>
        <dbReference type="ARBA" id="ARBA00023170"/>
    </source>
</evidence>
<name>A0A1U8H0R1_CAPAN</name>
<feature type="transmembrane region" description="Helical" evidence="12">
    <location>
        <begin position="980"/>
        <end position="1004"/>
    </location>
</feature>
<reference evidence="15 16" key="2">
    <citation type="journal article" date="2017" name="Genome Biol.">
        <title>New reference genome sequences of hot pepper reveal the massive evolution of plant disease-resistance genes by retroduplication.</title>
        <authorList>
            <person name="Kim S."/>
            <person name="Park J."/>
            <person name="Yeom S.I."/>
            <person name="Kim Y.M."/>
            <person name="Seo E."/>
            <person name="Kim K.T."/>
            <person name="Kim M.S."/>
            <person name="Lee J.M."/>
            <person name="Cheong K."/>
            <person name="Shin H.S."/>
            <person name="Kim S.B."/>
            <person name="Han K."/>
            <person name="Lee J."/>
            <person name="Park M."/>
            <person name="Lee H.A."/>
            <person name="Lee H.Y."/>
            <person name="Lee Y."/>
            <person name="Oh S."/>
            <person name="Lee J.H."/>
            <person name="Choi E."/>
            <person name="Choi E."/>
            <person name="Lee S.E."/>
            <person name="Jeon J."/>
            <person name="Kim H."/>
            <person name="Choi G."/>
            <person name="Song H."/>
            <person name="Lee J."/>
            <person name="Lee S.C."/>
            <person name="Kwon J.K."/>
            <person name="Lee H.Y."/>
            <person name="Koo N."/>
            <person name="Hong Y."/>
            <person name="Kim R.W."/>
            <person name="Kang W.H."/>
            <person name="Huh J.H."/>
            <person name="Kang B.C."/>
            <person name="Yang T.J."/>
            <person name="Lee Y.H."/>
            <person name="Bennetzen J.L."/>
            <person name="Choi D."/>
        </authorList>
    </citation>
    <scope>NUCLEOTIDE SEQUENCE [LARGE SCALE GENOMIC DNA]</scope>
    <source>
        <strain evidence="16">cv. CM334</strain>
    </source>
</reference>
<dbReference type="GO" id="GO:0005886">
    <property type="term" value="C:plasma membrane"/>
    <property type="evidence" value="ECO:0007669"/>
    <property type="project" value="UniProtKB-SubCell"/>
</dbReference>
<accession>A0A1U8H0R1</accession>
<proteinExistence type="inferred from homology"/>
<dbReference type="SMART" id="SM00369">
    <property type="entry name" value="LRR_TYP"/>
    <property type="match status" value="10"/>
</dbReference>
<evidence type="ECO:0000256" key="12">
    <source>
        <dbReference type="SAM" id="Phobius"/>
    </source>
</evidence>
<dbReference type="FunFam" id="3.80.10.10:FF:000470">
    <property type="entry name" value="LRR receptor-like serine/threonine-protein kinase RPK2"/>
    <property type="match status" value="1"/>
</dbReference>
<dbReference type="FunFam" id="3.80.10.10:FF:000213">
    <property type="entry name" value="Tyrosine-sulfated glycopeptide receptor 1"/>
    <property type="match status" value="1"/>
</dbReference>
<evidence type="ECO:0000256" key="11">
    <source>
        <dbReference type="ARBA" id="ARBA00023180"/>
    </source>
</evidence>
<keyword evidence="10" id="KW-0675">Receptor</keyword>
<comment type="similarity">
    <text evidence="2">Belongs to the RLP family.</text>
</comment>
<dbReference type="InterPro" id="IPR013210">
    <property type="entry name" value="LRR_N_plant-typ"/>
</dbReference>
<dbReference type="Gene3D" id="3.80.10.10">
    <property type="entry name" value="Ribonuclease Inhibitor"/>
    <property type="match status" value="6"/>
</dbReference>
<evidence type="ECO:0000256" key="7">
    <source>
        <dbReference type="ARBA" id="ARBA00022737"/>
    </source>
</evidence>
<feature type="chain" id="PRO_5030035807" description="Leucine-rich repeat-containing N-terminal plant-type domain-containing protein" evidence="13">
    <location>
        <begin position="23"/>
        <end position="1028"/>
    </location>
</feature>
<keyword evidence="3" id="KW-1003">Cell membrane</keyword>
<keyword evidence="5 12" id="KW-0812">Transmembrane</keyword>
<evidence type="ECO:0000313" key="16">
    <source>
        <dbReference type="Proteomes" id="UP000222542"/>
    </source>
</evidence>
<keyword evidence="6 13" id="KW-0732">Signal</keyword>
<evidence type="ECO:0000256" key="8">
    <source>
        <dbReference type="ARBA" id="ARBA00022989"/>
    </source>
</evidence>
<gene>
    <name evidence="15" type="ORF">T459_15456</name>
</gene>
<evidence type="ECO:0000313" key="15">
    <source>
        <dbReference type="EMBL" id="PHT82441.1"/>
    </source>
</evidence>
<dbReference type="GO" id="GO:0051606">
    <property type="term" value="P:detection of stimulus"/>
    <property type="evidence" value="ECO:0007669"/>
    <property type="project" value="UniProtKB-ARBA"/>
</dbReference>
<evidence type="ECO:0000259" key="14">
    <source>
        <dbReference type="Pfam" id="PF08263"/>
    </source>
</evidence>
<evidence type="ECO:0000256" key="9">
    <source>
        <dbReference type="ARBA" id="ARBA00023136"/>
    </source>
</evidence>
<dbReference type="InterPro" id="IPR003591">
    <property type="entry name" value="Leu-rich_rpt_typical-subtyp"/>
</dbReference>
<dbReference type="InterPro" id="IPR001611">
    <property type="entry name" value="Leu-rich_rpt"/>
</dbReference>
<dbReference type="InterPro" id="IPR046956">
    <property type="entry name" value="RLP23-like"/>
</dbReference>
<keyword evidence="8 12" id="KW-1133">Transmembrane helix</keyword>
<dbReference type="Proteomes" id="UP000222542">
    <property type="component" value="Unassembled WGS sequence"/>
</dbReference>
<dbReference type="SUPFAM" id="SSF52047">
    <property type="entry name" value="RNI-like"/>
    <property type="match status" value="2"/>
</dbReference>
<evidence type="ECO:0000256" key="6">
    <source>
        <dbReference type="ARBA" id="ARBA00022729"/>
    </source>
</evidence>
<keyword evidence="4" id="KW-0433">Leucine-rich repeat</keyword>
<dbReference type="OMA" id="QADECSI"/>
<feature type="signal peptide" evidence="13">
    <location>
        <begin position="1"/>
        <end position="22"/>
    </location>
</feature>
<dbReference type="PANTHER" id="PTHR48063:SF84">
    <property type="entry name" value="LRR RECEPTOR-LIKE SERINE_THREONINE-PROTEIN KINASE FLS2"/>
    <property type="match status" value="1"/>
</dbReference>
<feature type="domain" description="Leucine-rich repeat-containing N-terminal plant-type" evidence="14">
    <location>
        <begin position="27"/>
        <end position="62"/>
    </location>
</feature>
<dbReference type="Pfam" id="PF13855">
    <property type="entry name" value="LRR_8"/>
    <property type="match status" value="3"/>
</dbReference>
<dbReference type="AlphaFoldDB" id="A0A1U8H0R1"/>
<evidence type="ECO:0000256" key="5">
    <source>
        <dbReference type="ARBA" id="ARBA00022692"/>
    </source>
</evidence>
<evidence type="ECO:0000256" key="2">
    <source>
        <dbReference type="ARBA" id="ARBA00009592"/>
    </source>
</evidence>
<evidence type="ECO:0000256" key="1">
    <source>
        <dbReference type="ARBA" id="ARBA00004251"/>
    </source>
</evidence>
<dbReference type="SUPFAM" id="SSF52058">
    <property type="entry name" value="L domain-like"/>
    <property type="match status" value="1"/>
</dbReference>
<dbReference type="PRINTS" id="PR00019">
    <property type="entry name" value="LEURICHRPT"/>
</dbReference>
<keyword evidence="7" id="KW-0677">Repeat</keyword>
<dbReference type="Pfam" id="PF08263">
    <property type="entry name" value="LRRNT_2"/>
    <property type="match status" value="1"/>
</dbReference>
<reference evidence="15 16" key="1">
    <citation type="journal article" date="2014" name="Nat. Genet.">
        <title>Genome sequence of the hot pepper provides insights into the evolution of pungency in Capsicum species.</title>
        <authorList>
            <person name="Kim S."/>
            <person name="Park M."/>
            <person name="Yeom S.I."/>
            <person name="Kim Y.M."/>
            <person name="Lee J.M."/>
            <person name="Lee H.A."/>
            <person name="Seo E."/>
            <person name="Choi J."/>
            <person name="Cheong K."/>
            <person name="Kim K.T."/>
            <person name="Jung K."/>
            <person name="Lee G.W."/>
            <person name="Oh S.K."/>
            <person name="Bae C."/>
            <person name="Kim S.B."/>
            <person name="Lee H.Y."/>
            <person name="Kim S.Y."/>
            <person name="Kim M.S."/>
            <person name="Kang B.C."/>
            <person name="Jo Y.D."/>
            <person name="Yang H.B."/>
            <person name="Jeong H.J."/>
            <person name="Kang W.H."/>
            <person name="Kwon J.K."/>
            <person name="Shin C."/>
            <person name="Lim J.Y."/>
            <person name="Park J.H."/>
            <person name="Huh J.H."/>
            <person name="Kim J.S."/>
            <person name="Kim B.D."/>
            <person name="Cohen O."/>
            <person name="Paran I."/>
            <person name="Suh M.C."/>
            <person name="Lee S.B."/>
            <person name="Kim Y.K."/>
            <person name="Shin Y."/>
            <person name="Noh S.J."/>
            <person name="Park J."/>
            <person name="Seo Y.S."/>
            <person name="Kwon S.Y."/>
            <person name="Kim H.A."/>
            <person name="Park J.M."/>
            <person name="Kim H.J."/>
            <person name="Choi S.B."/>
            <person name="Bosland P.W."/>
            <person name="Reeves G."/>
            <person name="Jo S.H."/>
            <person name="Lee B.W."/>
            <person name="Cho H.T."/>
            <person name="Choi H.S."/>
            <person name="Lee M.S."/>
            <person name="Yu Y."/>
            <person name="Do Choi Y."/>
            <person name="Park B.S."/>
            <person name="van Deynze A."/>
            <person name="Ashrafi H."/>
            <person name="Hill T."/>
            <person name="Kim W.T."/>
            <person name="Pai H.S."/>
            <person name="Ahn H.K."/>
            <person name="Yeam I."/>
            <person name="Giovannoni J.J."/>
            <person name="Rose J.K."/>
            <person name="Sorensen I."/>
            <person name="Lee S.J."/>
            <person name="Kim R.W."/>
            <person name="Choi I.Y."/>
            <person name="Choi B.S."/>
            <person name="Lim J.S."/>
            <person name="Lee Y.H."/>
            <person name="Choi D."/>
        </authorList>
    </citation>
    <scope>NUCLEOTIDE SEQUENCE [LARGE SCALE GENOMIC DNA]</scope>
    <source>
        <strain evidence="16">cv. CM334</strain>
    </source>
</reference>